<sequence length="59" mass="6360">ALRRAGFWVGGILLLQVILGIVTLLAISPLFLAASHQFLALLTFLVVLNAAHGCSKFKR</sequence>
<feature type="transmembrane region" description="Helical" evidence="1">
    <location>
        <begin position="38"/>
        <end position="55"/>
    </location>
</feature>
<evidence type="ECO:0000256" key="1">
    <source>
        <dbReference type="SAM" id="Phobius"/>
    </source>
</evidence>
<protein>
    <recommendedName>
        <fullName evidence="3">Heme A synthase, cytochrome oxidase biogenesis protein Cox15-CtaA</fullName>
    </recommendedName>
</protein>
<feature type="transmembrane region" description="Helical" evidence="1">
    <location>
        <begin position="7"/>
        <end position="32"/>
    </location>
</feature>
<accession>A0A3B0R4V2</accession>
<keyword evidence="1" id="KW-1133">Transmembrane helix</keyword>
<evidence type="ECO:0008006" key="3">
    <source>
        <dbReference type="Google" id="ProtNLM"/>
    </source>
</evidence>
<keyword evidence="1" id="KW-0812">Transmembrane</keyword>
<reference evidence="2" key="1">
    <citation type="submission" date="2018-06" db="EMBL/GenBank/DDBJ databases">
        <authorList>
            <person name="Zhirakovskaya E."/>
        </authorList>
    </citation>
    <scope>NUCLEOTIDE SEQUENCE</scope>
</reference>
<evidence type="ECO:0000313" key="2">
    <source>
        <dbReference type="EMBL" id="VAV87259.1"/>
    </source>
</evidence>
<keyword evidence="1" id="KW-0472">Membrane</keyword>
<gene>
    <name evidence="2" type="ORF">MNBD_ALPHA06-548</name>
</gene>
<dbReference type="AlphaFoldDB" id="A0A3B0R4V2"/>
<dbReference type="EMBL" id="UOEE01000033">
    <property type="protein sequence ID" value="VAV87259.1"/>
    <property type="molecule type" value="Genomic_DNA"/>
</dbReference>
<name>A0A3B0R4V2_9ZZZZ</name>
<organism evidence="2">
    <name type="scientific">hydrothermal vent metagenome</name>
    <dbReference type="NCBI Taxonomy" id="652676"/>
    <lineage>
        <taxon>unclassified sequences</taxon>
        <taxon>metagenomes</taxon>
        <taxon>ecological metagenomes</taxon>
    </lineage>
</organism>
<proteinExistence type="predicted"/>
<feature type="non-terminal residue" evidence="2">
    <location>
        <position position="1"/>
    </location>
</feature>